<dbReference type="InterPro" id="IPR024983">
    <property type="entry name" value="CHAT_dom"/>
</dbReference>
<accession>A0A239E9H8</accession>
<reference evidence="2 3" key="1">
    <citation type="submission" date="2017-06" db="EMBL/GenBank/DDBJ databases">
        <authorList>
            <person name="Kim H.J."/>
            <person name="Triplett B.A."/>
        </authorList>
    </citation>
    <scope>NUCLEOTIDE SEQUENCE [LARGE SCALE GENOMIC DNA]</scope>
    <source>
        <strain evidence="2 3">DSM 18704</strain>
    </source>
</reference>
<dbReference type="PANTHER" id="PTHR46844">
    <property type="entry name" value="SLR5058 PROTEIN"/>
    <property type="match status" value="1"/>
</dbReference>
<dbReference type="EMBL" id="FZOU01000001">
    <property type="protein sequence ID" value="SNS40938.1"/>
    <property type="molecule type" value="Genomic_DNA"/>
</dbReference>
<dbReference type="PANTHER" id="PTHR46844:SF1">
    <property type="entry name" value="SLR5058 PROTEIN"/>
    <property type="match status" value="1"/>
</dbReference>
<evidence type="ECO:0000259" key="1">
    <source>
        <dbReference type="Pfam" id="PF12770"/>
    </source>
</evidence>
<gene>
    <name evidence="2" type="ORF">SAMN05421770_101853</name>
</gene>
<keyword evidence="3" id="KW-1185">Reference proteome</keyword>
<dbReference type="Gene3D" id="3.40.50.300">
    <property type="entry name" value="P-loop containing nucleotide triphosphate hydrolases"/>
    <property type="match status" value="1"/>
</dbReference>
<organism evidence="2 3">
    <name type="scientific">Granulicella rosea</name>
    <dbReference type="NCBI Taxonomy" id="474952"/>
    <lineage>
        <taxon>Bacteria</taxon>
        <taxon>Pseudomonadati</taxon>
        <taxon>Acidobacteriota</taxon>
        <taxon>Terriglobia</taxon>
        <taxon>Terriglobales</taxon>
        <taxon>Acidobacteriaceae</taxon>
        <taxon>Granulicella</taxon>
    </lineage>
</organism>
<evidence type="ECO:0000313" key="3">
    <source>
        <dbReference type="Proteomes" id="UP000198356"/>
    </source>
</evidence>
<protein>
    <submittedName>
        <fullName evidence="2">CHAT domain-containing protein</fullName>
    </submittedName>
</protein>
<feature type="domain" description="CHAT" evidence="1">
    <location>
        <begin position="17"/>
        <end position="167"/>
    </location>
</feature>
<dbReference type="AlphaFoldDB" id="A0A239E9H8"/>
<dbReference type="InterPro" id="IPR027417">
    <property type="entry name" value="P-loop_NTPase"/>
</dbReference>
<sequence>MQHILFLAANPLDTGRLRLEAEMRDVQDSLERAIQRDVIRFDSKLAVRVRDLRRSLLENKPQIVHFSGHGSETEGIVLENDEGDGVPVGREALANFFALHKESIRCVVLNACFSSEQAEAIGKHIPFVIGMSHEVHDDSARAFAVGFYEAIGAGRDYDEAFRHGRNAIELLGLPGHELPVLLRGQDTAVKDLARSDSSSEPFHEAPLQAAKPVESRFNDLIEDLAALGSEITRYVHCIGMHKAVPFDRIYQPTKLLFRSGLDISASSGFAEQNRIAQSIALSREQQYNSLTVENFLESPEDAIVFAGPGWGKTTFLHHLFRRKIEDRTLRTVLLTLRREHAINHLEELCRGWFNDSARVTERVLLLVDGYDEVALADRKRVSEALQRFGASNRGRFILTCRDYYPVIGLTASHVRIDGFDRKDQYRFVTAFLAAQGSSADPIKLVNELEERQFSEFLSHPLLLALACIVNSGHRTDQPRSALRLLRKALNALQHTWDLDRGVSRESLTALDGEDRMQILKRIAYASRTPFMKAERVENITRKALDKMQINRVNPGLVLQETAQFYGILVPSADGWEFVHRSIQDYLAAQYWVDSGGFTNRASYEWDTRTAYAACISGDATRVLEGALAVPEGLTCAIETLTNSPDFDNPRITKALLKFYAAEERVTVFERSSDGLSARWMMTCLPT</sequence>
<proteinExistence type="predicted"/>
<dbReference type="SUPFAM" id="SSF52540">
    <property type="entry name" value="P-loop containing nucleoside triphosphate hydrolases"/>
    <property type="match status" value="1"/>
</dbReference>
<dbReference type="RefSeq" id="WP_176441571.1">
    <property type="nucleotide sequence ID" value="NZ_FZOU01000001.1"/>
</dbReference>
<dbReference type="Proteomes" id="UP000198356">
    <property type="component" value="Unassembled WGS sequence"/>
</dbReference>
<evidence type="ECO:0000313" key="2">
    <source>
        <dbReference type="EMBL" id="SNS40938.1"/>
    </source>
</evidence>
<name>A0A239E9H8_9BACT</name>
<dbReference type="Pfam" id="PF12770">
    <property type="entry name" value="CHAT"/>
    <property type="match status" value="1"/>
</dbReference>